<dbReference type="PANTHER" id="PTHR42847:SF4">
    <property type="entry name" value="ALKANESULFONATE MONOOXYGENASE-RELATED"/>
    <property type="match status" value="1"/>
</dbReference>
<proteinExistence type="predicted"/>
<keyword evidence="4" id="KW-0503">Monooxygenase</keyword>
<keyword evidence="8" id="KW-1185">Reference proteome</keyword>
<name>A0ABV6NXR8_9ACTN</name>
<keyword evidence="3" id="KW-0560">Oxidoreductase</keyword>
<comment type="caution">
    <text evidence="7">The sequence shown here is derived from an EMBL/GenBank/DDBJ whole genome shotgun (WGS) entry which is preliminary data.</text>
</comment>
<dbReference type="NCBIfam" id="TIGR03621">
    <property type="entry name" value="F420_MSMEG_2516"/>
    <property type="match status" value="1"/>
</dbReference>
<sequence>MGTRCRGSDRARVGAGERWLQSHPPGRGAPLEDEIGTQQQVEPYPTGICAGPARPHPFRFTASMPALAGSPAQWRAQLRRIEDLGFSSVSVSDHFTGGWSLDPVVAMTVAAEATSRLRVLGLVFCNDFRHPAVLHRALANLDVFSGGRLEIGLGAGWQRDDHDALGLPFDPPAVRIDRLAEAVELLRGLFAERPVTAAGRHYRVTGLAGLPGPAQRPRPPLLIGGGSRRVLELAGRCADIVGINPRLAPGVDPLTAAADLDPAGLDRKLSWVRAAARANGRDPERLEFQLRMFDVRVRHRGVEHRSTSSHARGLPAEVLAASPVALHGDVPACVDRLLALRDRYGVSYLHLGGNLDAAAPIVAHLAGR</sequence>
<evidence type="ECO:0000313" key="7">
    <source>
        <dbReference type="EMBL" id="MFC0565571.1"/>
    </source>
</evidence>
<evidence type="ECO:0000256" key="3">
    <source>
        <dbReference type="ARBA" id="ARBA00023002"/>
    </source>
</evidence>
<evidence type="ECO:0000256" key="2">
    <source>
        <dbReference type="ARBA" id="ARBA00022643"/>
    </source>
</evidence>
<protein>
    <submittedName>
        <fullName evidence="7">TIGR03621 family F420-dependent LLM class oxidoreductase</fullName>
    </submittedName>
</protein>
<organism evidence="7 8">
    <name type="scientific">Plantactinospora siamensis</name>
    <dbReference type="NCBI Taxonomy" id="555372"/>
    <lineage>
        <taxon>Bacteria</taxon>
        <taxon>Bacillati</taxon>
        <taxon>Actinomycetota</taxon>
        <taxon>Actinomycetes</taxon>
        <taxon>Micromonosporales</taxon>
        <taxon>Micromonosporaceae</taxon>
        <taxon>Plantactinospora</taxon>
    </lineage>
</organism>
<dbReference type="InterPro" id="IPR011251">
    <property type="entry name" value="Luciferase-like_dom"/>
</dbReference>
<dbReference type="PANTHER" id="PTHR42847">
    <property type="entry name" value="ALKANESULFONATE MONOOXYGENASE"/>
    <property type="match status" value="1"/>
</dbReference>
<evidence type="ECO:0000313" key="8">
    <source>
        <dbReference type="Proteomes" id="UP001589894"/>
    </source>
</evidence>
<evidence type="ECO:0000256" key="4">
    <source>
        <dbReference type="ARBA" id="ARBA00023033"/>
    </source>
</evidence>
<evidence type="ECO:0000256" key="1">
    <source>
        <dbReference type="ARBA" id="ARBA00022630"/>
    </source>
</evidence>
<dbReference type="EMBL" id="JBHLUE010000011">
    <property type="protein sequence ID" value="MFC0565571.1"/>
    <property type="molecule type" value="Genomic_DNA"/>
</dbReference>
<dbReference type="Pfam" id="PF00296">
    <property type="entry name" value="Bac_luciferase"/>
    <property type="match status" value="1"/>
</dbReference>
<dbReference type="InterPro" id="IPR050172">
    <property type="entry name" value="SsuD_RutA_monooxygenase"/>
</dbReference>
<feature type="region of interest" description="Disordered" evidence="5">
    <location>
        <begin position="1"/>
        <end position="32"/>
    </location>
</feature>
<accession>A0ABV6NXR8</accession>
<dbReference type="RefSeq" id="WP_377339814.1">
    <property type="nucleotide sequence ID" value="NZ_JBHLUE010000011.1"/>
</dbReference>
<evidence type="ECO:0000256" key="5">
    <source>
        <dbReference type="SAM" id="MobiDB-lite"/>
    </source>
</evidence>
<dbReference type="Gene3D" id="3.20.20.30">
    <property type="entry name" value="Luciferase-like domain"/>
    <property type="match status" value="1"/>
</dbReference>
<dbReference type="SUPFAM" id="SSF51679">
    <property type="entry name" value="Bacterial luciferase-like"/>
    <property type="match status" value="1"/>
</dbReference>
<feature type="compositionally biased region" description="Basic and acidic residues" evidence="5">
    <location>
        <begin position="1"/>
        <end position="12"/>
    </location>
</feature>
<keyword evidence="1" id="KW-0285">Flavoprotein</keyword>
<feature type="domain" description="Luciferase-like" evidence="6">
    <location>
        <begin position="68"/>
        <end position="288"/>
    </location>
</feature>
<gene>
    <name evidence="7" type="ORF">ACFFHU_15690</name>
</gene>
<evidence type="ECO:0000259" key="6">
    <source>
        <dbReference type="Pfam" id="PF00296"/>
    </source>
</evidence>
<reference evidence="7 8" key="1">
    <citation type="submission" date="2024-09" db="EMBL/GenBank/DDBJ databases">
        <authorList>
            <person name="Sun Q."/>
            <person name="Mori K."/>
        </authorList>
    </citation>
    <scope>NUCLEOTIDE SEQUENCE [LARGE SCALE GENOMIC DNA]</scope>
    <source>
        <strain evidence="7 8">TBRC 2205</strain>
    </source>
</reference>
<dbReference type="Proteomes" id="UP001589894">
    <property type="component" value="Unassembled WGS sequence"/>
</dbReference>
<keyword evidence="2" id="KW-0288">FMN</keyword>
<dbReference type="InterPro" id="IPR036661">
    <property type="entry name" value="Luciferase-like_sf"/>
</dbReference>
<dbReference type="InterPro" id="IPR019923">
    <property type="entry name" value="Lucif-like_OxRdtase_MSMEG_2516"/>
</dbReference>